<feature type="compositionally biased region" description="Basic and acidic residues" evidence="1">
    <location>
        <begin position="83"/>
        <end position="92"/>
    </location>
</feature>
<sequence>MLILVTRFEFGEFFQNIKYETCFSMFQNISPALAAENPLYTETAAETIYKTQTESDLDYETILAQEAASENEAAVSEETVIEENEKSSKKDQPVTISKDKLKDFDYLLQKFYTVDKTTTIKSSQLNADSLLKKDCKLSQDNSKPQILIYHTHSLEGYKDSKSGDLSTTVVGVGDYLTKLLKEKYGYNVIHDRGTYDKDRDNAYSVAGPALEKILAKNPSIEVVIDLHRDGVNGNTKLVTETNGKKMAQVMFFNGLSRTTAVGDIDYLHNPYIADNLAFSFQLQLQATQQYPGFARKIYLKGYRYNMHYRPKSLLVEVGAQTNTLQEAKNAMEPLAEVLDSVLSGEN</sequence>
<feature type="compositionally biased region" description="Low complexity" evidence="1">
    <location>
        <begin position="69"/>
        <end position="78"/>
    </location>
</feature>
<evidence type="ECO:0000313" key="2">
    <source>
        <dbReference type="EMBL" id="MCU6763414.1"/>
    </source>
</evidence>
<dbReference type="InterPro" id="IPR010897">
    <property type="entry name" value="Spore_II_P"/>
</dbReference>
<comment type="caution">
    <text evidence="2">The sequence shown here is derived from an EMBL/GenBank/DDBJ whole genome shotgun (WGS) entry which is preliminary data.</text>
</comment>
<feature type="region of interest" description="Disordered" evidence="1">
    <location>
        <begin position="69"/>
        <end position="92"/>
    </location>
</feature>
<dbReference type="EMBL" id="JAOQJQ010000007">
    <property type="protein sequence ID" value="MCU6763414.1"/>
    <property type="molecule type" value="Genomic_DNA"/>
</dbReference>
<name>A0ABT2TMG6_9FIRM</name>
<dbReference type="Pfam" id="PF07454">
    <property type="entry name" value="SpoIIP"/>
    <property type="match status" value="1"/>
</dbReference>
<keyword evidence="3" id="KW-1185">Reference proteome</keyword>
<dbReference type="Proteomes" id="UP001652442">
    <property type="component" value="Unassembled WGS sequence"/>
</dbReference>
<organism evidence="2 3">
    <name type="scientific">Brotonthovivens ammoniilytica</name>
    <dbReference type="NCBI Taxonomy" id="2981725"/>
    <lineage>
        <taxon>Bacteria</taxon>
        <taxon>Bacillati</taxon>
        <taxon>Bacillota</taxon>
        <taxon>Clostridia</taxon>
        <taxon>Lachnospirales</taxon>
        <taxon>Lachnospiraceae</taxon>
        <taxon>Brotonthovivens</taxon>
    </lineage>
</organism>
<evidence type="ECO:0000313" key="3">
    <source>
        <dbReference type="Proteomes" id="UP001652442"/>
    </source>
</evidence>
<dbReference type="NCBIfam" id="TIGR02867">
    <property type="entry name" value="spore_II_P"/>
    <property type="match status" value="1"/>
</dbReference>
<protein>
    <submittedName>
        <fullName evidence="2">Stage II sporulation protein P</fullName>
    </submittedName>
</protein>
<reference evidence="2 3" key="1">
    <citation type="journal article" date="2021" name="ISME Commun">
        <title>Automated analysis of genomic sequences facilitates high-throughput and comprehensive description of bacteria.</title>
        <authorList>
            <person name="Hitch T.C.A."/>
        </authorList>
    </citation>
    <scope>NUCLEOTIDE SEQUENCE [LARGE SCALE GENOMIC DNA]</scope>
    <source>
        <strain evidence="2 3">Sanger_109</strain>
    </source>
</reference>
<evidence type="ECO:0000256" key="1">
    <source>
        <dbReference type="SAM" id="MobiDB-lite"/>
    </source>
</evidence>
<dbReference type="RefSeq" id="WP_262591366.1">
    <property type="nucleotide sequence ID" value="NZ_JAOQJQ010000007.1"/>
</dbReference>
<gene>
    <name evidence="2" type="ORF">OCV88_13955</name>
</gene>
<accession>A0ABT2TMG6</accession>
<proteinExistence type="predicted"/>